<keyword evidence="3" id="KW-1185">Reference proteome</keyword>
<dbReference type="EMBL" id="CP109135">
    <property type="protein sequence ID" value="WSD15707.1"/>
    <property type="molecule type" value="Genomic_DNA"/>
</dbReference>
<gene>
    <name evidence="2" type="ORF">OHB35_22010</name>
</gene>
<name>A0ABZ1HDT0_STRPH</name>
<dbReference type="Proteomes" id="UP001340816">
    <property type="component" value="Chromosome"/>
</dbReference>
<dbReference type="PANTHER" id="PTHR12631:SF10">
    <property type="entry name" value="BETA-XYLOSIDASE-LIKE PROTEIN-RELATED"/>
    <property type="match status" value="1"/>
</dbReference>
<dbReference type="Gene3D" id="2.60.120.260">
    <property type="entry name" value="Galactose-binding domain-like"/>
    <property type="match status" value="1"/>
</dbReference>
<dbReference type="RefSeq" id="WP_326759702.1">
    <property type="nucleotide sequence ID" value="NZ_CP109135.1"/>
</dbReference>
<proteinExistence type="predicted"/>
<dbReference type="InterPro" id="IPR014755">
    <property type="entry name" value="Cu-Rt/internalin_Ig-like"/>
</dbReference>
<protein>
    <submittedName>
        <fullName evidence="2">Uncharacterized protein</fullName>
    </submittedName>
</protein>
<reference evidence="2 3" key="1">
    <citation type="submission" date="2022-10" db="EMBL/GenBank/DDBJ databases">
        <title>The complete genomes of actinobacterial strains from the NBC collection.</title>
        <authorList>
            <person name="Joergensen T.S."/>
            <person name="Alvarez Arevalo M."/>
            <person name="Sterndorff E.B."/>
            <person name="Faurdal D."/>
            <person name="Vuksanovic O."/>
            <person name="Mourched A.-S."/>
            <person name="Charusanti P."/>
            <person name="Shaw S."/>
            <person name="Blin K."/>
            <person name="Weber T."/>
        </authorList>
    </citation>
    <scope>NUCLEOTIDE SEQUENCE [LARGE SCALE GENOMIC DNA]</scope>
    <source>
        <strain evidence="2 3">NBC 01752</strain>
    </source>
</reference>
<organism evidence="2 3">
    <name type="scientific">Streptomyces phaeochromogenes</name>
    <dbReference type="NCBI Taxonomy" id="1923"/>
    <lineage>
        <taxon>Bacteria</taxon>
        <taxon>Bacillati</taxon>
        <taxon>Actinomycetota</taxon>
        <taxon>Actinomycetes</taxon>
        <taxon>Kitasatosporales</taxon>
        <taxon>Streptomycetaceae</taxon>
        <taxon>Streptomyces</taxon>
        <taxon>Streptomyces phaeochromogenes group</taxon>
    </lineage>
</organism>
<dbReference type="PANTHER" id="PTHR12631">
    <property type="entry name" value="ALPHA-L-IDURONIDASE"/>
    <property type="match status" value="1"/>
</dbReference>
<sequence length="806" mass="86001">MGLNRRTAMKAGLLTTAMSALRLNSAHPQGTSAPPSITVQGEAAVHTNIPVVRDRRASGGSYLALNSKKKPPKGGWYATYTVRAPEAGVYALTAVATAPVETPHTEATASYLQLALNHGTFAEAARSQPYWYESKPAWGGLSVLDLGELELRRGENTLTFRVTEPTVLETGTAYALALDRFTLRRREGVRLSEVRAGGDGTLSTYRHGEPANLTFTLNGHPDHPYRLRYTVVDYFGERVAEGYATFEPGDGTTVKAPLPQLPPGSYRVAASAADASDAEAVVGHFACLSALPATSGDANRFGVNVWATSLVPPSRLNAFAAAMRDMGAGWIRDGQAWPAAEPSPGAYDTEHHDRVTRTMRRHGLSPLEVISPAPEWATTTASLPLPADLRHAYRYARRLASGHPAAIQLSNEPDVDVTSSTADAHAAFVKAAALGVADTPDPPLVVLPGIAQAGHFQDLLLANDVVRYADVWAFHGYPDPAEQGEPAFPGAAEEQRELAGRLGAGEVPRWMTECGAFFGVRPGIDLTPAQQAVQARYLVRSTVEGLAAGNTRQFWFAGPPLHDDGVYFGLLSREFQPLPAYSACAALTSLLGEAHFVGAVSGLPTGAVGFEFASGRGESVRVLWAAKPVRIPVPGATVHDIMGRRMASASAEVTVSRDPVYVVTATAGHPEAHPAPHRRPSLTPAEHIVLSQRYAARNAAPNKDNGDAEPPLGYRLSRRTRMSLDVYNFTSTSRTVTVNVPRPAGGWSARAEGPTRVEVPPQGRKTVPFTIAAGSGVKRRTDHRLAFTATLDGDEVPPSVSLVQLK</sequence>
<evidence type="ECO:0000313" key="2">
    <source>
        <dbReference type="EMBL" id="WSD15707.1"/>
    </source>
</evidence>
<dbReference type="Gene3D" id="2.60.40.1220">
    <property type="match status" value="1"/>
</dbReference>
<dbReference type="SUPFAM" id="SSF51445">
    <property type="entry name" value="(Trans)glycosidases"/>
    <property type="match status" value="1"/>
</dbReference>
<dbReference type="Gene3D" id="3.20.20.80">
    <property type="entry name" value="Glycosidases"/>
    <property type="match status" value="1"/>
</dbReference>
<evidence type="ECO:0000313" key="3">
    <source>
        <dbReference type="Proteomes" id="UP001340816"/>
    </source>
</evidence>
<keyword evidence="1" id="KW-0732">Signal</keyword>
<evidence type="ECO:0000256" key="1">
    <source>
        <dbReference type="ARBA" id="ARBA00022729"/>
    </source>
</evidence>
<dbReference type="InterPro" id="IPR017853">
    <property type="entry name" value="GH"/>
</dbReference>
<dbReference type="InterPro" id="IPR051923">
    <property type="entry name" value="Glycosyl_Hydrolase_39"/>
</dbReference>
<accession>A0ABZ1HDT0</accession>